<dbReference type="Pfam" id="PF03445">
    <property type="entry name" value="DUF294"/>
    <property type="match status" value="1"/>
</dbReference>
<dbReference type="PANTHER" id="PTHR43080:SF2">
    <property type="entry name" value="CBS DOMAIN-CONTAINING PROTEIN"/>
    <property type="match status" value="1"/>
</dbReference>
<protein>
    <submittedName>
        <fullName evidence="4">CBS domain-containing protein</fullName>
    </submittedName>
</protein>
<evidence type="ECO:0000313" key="5">
    <source>
        <dbReference type="Proteomes" id="UP000199657"/>
    </source>
</evidence>
<dbReference type="InterPro" id="IPR051257">
    <property type="entry name" value="Diverse_CBS-Domain"/>
</dbReference>
<organism evidence="4 5">
    <name type="scientific">Aquisalimonas asiatica</name>
    <dbReference type="NCBI Taxonomy" id="406100"/>
    <lineage>
        <taxon>Bacteria</taxon>
        <taxon>Pseudomonadati</taxon>
        <taxon>Pseudomonadota</taxon>
        <taxon>Gammaproteobacteria</taxon>
        <taxon>Chromatiales</taxon>
        <taxon>Ectothiorhodospiraceae</taxon>
        <taxon>Aquisalimonas</taxon>
    </lineage>
</organism>
<evidence type="ECO:0000256" key="2">
    <source>
        <dbReference type="PROSITE-ProRule" id="PRU00703"/>
    </source>
</evidence>
<dbReference type="Pfam" id="PF00571">
    <property type="entry name" value="CBS"/>
    <property type="match status" value="2"/>
</dbReference>
<dbReference type="InterPro" id="IPR018821">
    <property type="entry name" value="DUF294_put_nucleoTrafse_sb-bd"/>
</dbReference>
<dbReference type="OrthoDB" id="9808528at2"/>
<sequence length="493" mass="53438">MTFSVPYLSVFQQTAGDLMGPALCRLQRDTPCGSAVQQLADTGQGCAVIVDRGQRVQGLLTRADVIRRVACRVSADTPIDEVMSRPALIATTTMPAYRALAELQARRERWAPVVDASERLQGLFDAQTALAHGLPAALQRLAAVTGPATDQGLRRCRNGQAHIIDGMAAEGASAAAMQRMLASLNDDLHARAVEMGVNGMAEDGWGRPPVAFAMIVMGSSGRTESFLDPDQDNGFVIADYPDQDHGQIDRYFIELARRTTRSLDAAGIPLCKGHVMATNPLWRKTLPQWQDQIRRWLRRRSETGFLQSNILLDCRGVAGDMALAAELRDHMVAQFAASRSYVRSLTLNESTRGVGLGWFDRLITESEDSAHPGELDLKRLGLMPIVEVARLYATAHGITACATHDRLDALAEANVLSGGDVAALKDAHEFIAGLIFRRQLNDIAREARPGKHITPGALTPAEQDRLVTSLKSVQGMVKRLARDLVGPDAPDGG</sequence>
<dbReference type="Proteomes" id="UP000199657">
    <property type="component" value="Unassembled WGS sequence"/>
</dbReference>
<dbReference type="PANTHER" id="PTHR43080">
    <property type="entry name" value="CBS DOMAIN-CONTAINING PROTEIN CBSX3, MITOCHONDRIAL"/>
    <property type="match status" value="1"/>
</dbReference>
<dbReference type="Gene3D" id="3.10.580.10">
    <property type="entry name" value="CBS-domain"/>
    <property type="match status" value="1"/>
</dbReference>
<dbReference type="SUPFAM" id="SSF54631">
    <property type="entry name" value="CBS-domain pair"/>
    <property type="match status" value="1"/>
</dbReference>
<reference evidence="4 5" key="1">
    <citation type="submission" date="2016-10" db="EMBL/GenBank/DDBJ databases">
        <authorList>
            <person name="de Groot N.N."/>
        </authorList>
    </citation>
    <scope>NUCLEOTIDE SEQUENCE [LARGE SCALE GENOMIC DNA]</scope>
    <source>
        <strain evidence="4 5">CGMCC 1.6291</strain>
    </source>
</reference>
<dbReference type="EMBL" id="FOEG01000001">
    <property type="protein sequence ID" value="SEO48817.1"/>
    <property type="molecule type" value="Genomic_DNA"/>
</dbReference>
<name>A0A1H8Q4I0_9GAMM</name>
<accession>A0A1H8Q4I0</accession>
<keyword evidence="1 2" id="KW-0129">CBS domain</keyword>
<dbReference type="CDD" id="cd02205">
    <property type="entry name" value="CBS_pair_SF"/>
    <property type="match status" value="1"/>
</dbReference>
<evidence type="ECO:0000256" key="1">
    <source>
        <dbReference type="ARBA" id="ARBA00023122"/>
    </source>
</evidence>
<proteinExistence type="predicted"/>
<dbReference type="PROSITE" id="PS51371">
    <property type="entry name" value="CBS"/>
    <property type="match status" value="1"/>
</dbReference>
<dbReference type="GO" id="GO:0008773">
    <property type="term" value="F:[protein-PII] uridylyltransferase activity"/>
    <property type="evidence" value="ECO:0007669"/>
    <property type="project" value="InterPro"/>
</dbReference>
<dbReference type="CDD" id="cd05401">
    <property type="entry name" value="NT_GlnE_GlnD_like"/>
    <property type="match status" value="1"/>
</dbReference>
<keyword evidence="5" id="KW-1185">Reference proteome</keyword>
<dbReference type="Pfam" id="PF10335">
    <property type="entry name" value="DUF294_C"/>
    <property type="match status" value="1"/>
</dbReference>
<dbReference type="InterPro" id="IPR000644">
    <property type="entry name" value="CBS_dom"/>
</dbReference>
<dbReference type="InterPro" id="IPR046342">
    <property type="entry name" value="CBS_dom_sf"/>
</dbReference>
<dbReference type="AlphaFoldDB" id="A0A1H8Q4I0"/>
<feature type="domain" description="CBS" evidence="3">
    <location>
        <begin position="19"/>
        <end position="81"/>
    </location>
</feature>
<dbReference type="InterPro" id="IPR005105">
    <property type="entry name" value="GlnD_Uridyltrans_N"/>
</dbReference>
<gene>
    <name evidence="4" type="ORF">SAMN04488052_101332</name>
</gene>
<evidence type="ECO:0000259" key="3">
    <source>
        <dbReference type="PROSITE" id="PS51371"/>
    </source>
</evidence>
<evidence type="ECO:0000313" key="4">
    <source>
        <dbReference type="EMBL" id="SEO48817.1"/>
    </source>
</evidence>
<dbReference type="RefSeq" id="WP_091639370.1">
    <property type="nucleotide sequence ID" value="NZ_FOEG01000001.1"/>
</dbReference>
<dbReference type="SMART" id="SM00116">
    <property type="entry name" value="CBS"/>
    <property type="match status" value="1"/>
</dbReference>
<dbReference type="STRING" id="406100.SAMN04488052_101332"/>